<reference evidence="2 3" key="1">
    <citation type="submission" date="2017-03" db="EMBL/GenBank/DDBJ databases">
        <title>Widespread Adenine N6-methylation of Active Genes in Fungi.</title>
        <authorList>
            <consortium name="DOE Joint Genome Institute"/>
            <person name="Mondo S.J."/>
            <person name="Dannebaum R.O."/>
            <person name="Kuo R.C."/>
            <person name="Louie K.B."/>
            <person name="Bewick A.J."/>
            <person name="Labutti K."/>
            <person name="Haridas S."/>
            <person name="Kuo A."/>
            <person name="Salamov A."/>
            <person name="Ahrendt S.R."/>
            <person name="Lau R."/>
            <person name="Bowen B.P."/>
            <person name="Lipzen A."/>
            <person name="Sullivan W."/>
            <person name="Andreopoulos W.B."/>
            <person name="Clum A."/>
            <person name="Lindquist E."/>
            <person name="Daum C."/>
            <person name="Northen T.R."/>
            <person name="Ramamoorthy G."/>
            <person name="Schmitz R.J."/>
            <person name="Gryganskyi A."/>
            <person name="Culley D."/>
            <person name="Magnuson J."/>
            <person name="James T.Y."/>
            <person name="O'Malley M.A."/>
            <person name="Stajich J.E."/>
            <person name="Spatafora J.W."/>
            <person name="Visel A."/>
            <person name="Grigoriev I.V."/>
        </authorList>
    </citation>
    <scope>NUCLEOTIDE SEQUENCE [LARGE SCALE GENOMIC DNA]</scope>
    <source>
        <strain evidence="2 3">NRRL Y-17943</strain>
    </source>
</reference>
<dbReference type="InParanoid" id="A0A1Y1UQX1"/>
<dbReference type="OrthoDB" id="19653at2759"/>
<evidence type="ECO:0000313" key="2">
    <source>
        <dbReference type="EMBL" id="ORX39545.1"/>
    </source>
</evidence>
<gene>
    <name evidence="2" type="ORF">BD324DRAFT_614112</name>
</gene>
<dbReference type="InterPro" id="IPR049492">
    <property type="entry name" value="BD-FAE-like_dom"/>
</dbReference>
<proteinExistence type="predicted"/>
<protein>
    <submittedName>
        <fullName evidence="2">Alpha/Beta hydrolase protein</fullName>
    </submittedName>
</protein>
<dbReference type="Pfam" id="PF20434">
    <property type="entry name" value="BD-FAE"/>
    <property type="match status" value="1"/>
</dbReference>
<comment type="caution">
    <text evidence="2">The sequence shown here is derived from an EMBL/GenBank/DDBJ whole genome shotgun (WGS) entry which is preliminary data.</text>
</comment>
<feature type="domain" description="BD-FAE-like" evidence="1">
    <location>
        <begin position="33"/>
        <end position="139"/>
    </location>
</feature>
<sequence>MTTKFNALVEDIPPHCRLLFKPIADATSDGCHMDVWLPKNEGTTVPLAIIIHGGAFTHGSTKDIGFHQVKWLGEQGVAVVSLEYRMLPQVTLREIRSDLFDAYVFIQRHLNQEIEKARPASPVVDTTRCLVTGGSAGGSATLWLCADVARYNETASQPLPAIKAALPAYCAITPDALKAAPREAIYSVKEQFGPERFALVEKLFNEKVCCADPYRFNVMDKNPPMKPRNQWVVAGMITGTIPSFLHGRDPPFPPEDEILNNITKDFPPTLMYVALEDDLIPPEGQKEALESKLGQFGIECRVVMVQAPHGFIDLPARYFPERAQGWWDETVQPALEWALEKIGV</sequence>
<dbReference type="GO" id="GO:0016787">
    <property type="term" value="F:hydrolase activity"/>
    <property type="evidence" value="ECO:0007669"/>
    <property type="project" value="UniProtKB-KW"/>
</dbReference>
<evidence type="ECO:0000259" key="1">
    <source>
        <dbReference type="Pfam" id="PF20434"/>
    </source>
</evidence>
<dbReference type="Gene3D" id="3.40.50.1820">
    <property type="entry name" value="alpha/beta hydrolase"/>
    <property type="match status" value="1"/>
</dbReference>
<dbReference type="GeneID" id="33556368"/>
<accession>A0A1Y1UQX1</accession>
<keyword evidence="3" id="KW-1185">Reference proteome</keyword>
<dbReference type="SUPFAM" id="SSF53474">
    <property type="entry name" value="alpha/beta-Hydrolases"/>
    <property type="match status" value="1"/>
</dbReference>
<dbReference type="EMBL" id="NBSH01000002">
    <property type="protein sequence ID" value="ORX39545.1"/>
    <property type="molecule type" value="Genomic_DNA"/>
</dbReference>
<dbReference type="STRING" id="4999.A0A1Y1UQX1"/>
<evidence type="ECO:0000313" key="3">
    <source>
        <dbReference type="Proteomes" id="UP000193218"/>
    </source>
</evidence>
<dbReference type="PANTHER" id="PTHR23024">
    <property type="entry name" value="ARYLACETAMIDE DEACETYLASE"/>
    <property type="match status" value="1"/>
</dbReference>
<keyword evidence="2" id="KW-0378">Hydrolase</keyword>
<dbReference type="PANTHER" id="PTHR23024:SF24">
    <property type="entry name" value="ALPHA_BETA HYDROLASE FOLD-3 DOMAIN-CONTAINING PROTEIN"/>
    <property type="match status" value="1"/>
</dbReference>
<dbReference type="AlphaFoldDB" id="A0A1Y1UQX1"/>
<name>A0A1Y1UQX1_9TREE</name>
<organism evidence="2 3">
    <name type="scientific">Kockovaella imperatae</name>
    <dbReference type="NCBI Taxonomy" id="4999"/>
    <lineage>
        <taxon>Eukaryota</taxon>
        <taxon>Fungi</taxon>
        <taxon>Dikarya</taxon>
        <taxon>Basidiomycota</taxon>
        <taxon>Agaricomycotina</taxon>
        <taxon>Tremellomycetes</taxon>
        <taxon>Tremellales</taxon>
        <taxon>Cuniculitremaceae</taxon>
        <taxon>Kockovaella</taxon>
    </lineage>
</organism>
<dbReference type="Proteomes" id="UP000193218">
    <property type="component" value="Unassembled WGS sequence"/>
</dbReference>
<dbReference type="InterPro" id="IPR050466">
    <property type="entry name" value="Carboxylest/Gibb_receptor"/>
</dbReference>
<dbReference type="RefSeq" id="XP_021873330.1">
    <property type="nucleotide sequence ID" value="XM_022014560.1"/>
</dbReference>
<dbReference type="InterPro" id="IPR029058">
    <property type="entry name" value="AB_hydrolase_fold"/>
</dbReference>